<sequence length="230" mass="25233">MFSFSHKNTVNGVLLFVLLALTYVTADEHAVNPSVPRTCYSCEGINCLRVTKLNVTSECSDLMDYCVTVFRGFTVVARGCYGDLEEQLREKCDSADHPECVKCYGNRCNDKGRADFKCIECKSSEDKRCASDTSVLTAVQCPVPTAQNSYCYVRESKEEGTSRGCYVHQQDQEECLNDAQCSMCLSDDAVACNGYKVNTEVVSGGSSVLINVNVASTATFVLLAYVVRSL</sequence>
<proteinExistence type="predicted"/>
<dbReference type="GeneID" id="105209814"/>
<dbReference type="Pfam" id="PF05444">
    <property type="entry name" value="DUF753"/>
    <property type="match status" value="2"/>
</dbReference>
<keyword evidence="3" id="KW-0689">Ribosomal protein</keyword>
<keyword evidence="1" id="KW-0732">Signal</keyword>
<evidence type="ECO:0000259" key="2">
    <source>
        <dbReference type="Pfam" id="PF05444"/>
    </source>
</evidence>
<gene>
    <name evidence="3" type="primary">rpsJ</name>
    <name evidence="3" type="ORF">g.5358</name>
</gene>
<feature type="signal peptide" evidence="1">
    <location>
        <begin position="1"/>
        <end position="26"/>
    </location>
</feature>
<evidence type="ECO:0000256" key="1">
    <source>
        <dbReference type="SAM" id="SignalP"/>
    </source>
</evidence>
<reference evidence="3" key="2">
    <citation type="journal article" date="2015" name="Gigascience">
        <title>Reconstructing a comprehensive transcriptome assembly of a white-pupal translocated strain of the pest fruit fly Bactrocera cucurbitae.</title>
        <authorList>
            <person name="Sim S.B."/>
            <person name="Calla B."/>
            <person name="Hall B."/>
            <person name="DeRego T."/>
            <person name="Geib S.M."/>
        </authorList>
    </citation>
    <scope>NUCLEOTIDE SEQUENCE</scope>
</reference>
<dbReference type="AlphaFoldDB" id="A0A0A1WYZ6"/>
<dbReference type="InterPro" id="IPR008472">
    <property type="entry name" value="DUF753"/>
</dbReference>
<keyword evidence="3" id="KW-0687">Ribonucleoprotein</keyword>
<dbReference type="EMBL" id="GBXI01010220">
    <property type="protein sequence ID" value="JAD04072.1"/>
    <property type="molecule type" value="Transcribed_RNA"/>
</dbReference>
<dbReference type="PANTHER" id="PTHR21721">
    <property type="entry name" value="GH09876P-RELATED"/>
    <property type="match status" value="1"/>
</dbReference>
<accession>A0A0A1WYZ6</accession>
<dbReference type="OrthoDB" id="7969794at2759"/>
<organism evidence="3">
    <name type="scientific">Zeugodacus cucurbitae</name>
    <name type="common">Melon fruit fly</name>
    <name type="synonym">Bactrocera cucurbitae</name>
    <dbReference type="NCBI Taxonomy" id="28588"/>
    <lineage>
        <taxon>Eukaryota</taxon>
        <taxon>Metazoa</taxon>
        <taxon>Ecdysozoa</taxon>
        <taxon>Arthropoda</taxon>
        <taxon>Hexapoda</taxon>
        <taxon>Insecta</taxon>
        <taxon>Pterygota</taxon>
        <taxon>Neoptera</taxon>
        <taxon>Endopterygota</taxon>
        <taxon>Diptera</taxon>
        <taxon>Brachycera</taxon>
        <taxon>Muscomorpha</taxon>
        <taxon>Tephritoidea</taxon>
        <taxon>Tephritidae</taxon>
        <taxon>Zeugodacus</taxon>
        <taxon>Zeugodacus</taxon>
    </lineage>
</organism>
<name>A0A0A1WYZ6_ZEUCU</name>
<evidence type="ECO:0000313" key="3">
    <source>
        <dbReference type="EMBL" id="JAD04072.1"/>
    </source>
</evidence>
<dbReference type="GO" id="GO:0005840">
    <property type="term" value="C:ribosome"/>
    <property type="evidence" value="ECO:0007669"/>
    <property type="project" value="UniProtKB-KW"/>
</dbReference>
<protein>
    <submittedName>
        <fullName evidence="3">30S ribosomal protein S10</fullName>
    </submittedName>
</protein>
<feature type="domain" description="DUF753" evidence="2">
    <location>
        <begin position="38"/>
        <end position="109"/>
    </location>
</feature>
<feature type="domain" description="DUF753" evidence="2">
    <location>
        <begin position="117"/>
        <end position="193"/>
    </location>
</feature>
<reference evidence="3" key="1">
    <citation type="submission" date="2014-11" db="EMBL/GenBank/DDBJ databases">
        <authorList>
            <person name="Geib S."/>
        </authorList>
    </citation>
    <scope>NUCLEOTIDE SEQUENCE</scope>
</reference>
<dbReference type="PANTHER" id="PTHR21721:SF26">
    <property type="entry name" value="DUF753 DOMAIN-CONTAINING PROTEIN-RELATED"/>
    <property type="match status" value="1"/>
</dbReference>
<feature type="chain" id="PRO_5001994340" evidence="1">
    <location>
        <begin position="27"/>
        <end position="230"/>
    </location>
</feature>